<evidence type="ECO:0000256" key="11">
    <source>
        <dbReference type="ARBA" id="ARBA00022840"/>
    </source>
</evidence>
<evidence type="ECO:0000256" key="3">
    <source>
        <dbReference type="ARBA" id="ARBA00004496"/>
    </source>
</evidence>
<evidence type="ECO:0000256" key="16">
    <source>
        <dbReference type="PIRNR" id="PIRNR037432"/>
    </source>
</evidence>
<dbReference type="Pfam" id="PF07730">
    <property type="entry name" value="HisKA_3"/>
    <property type="match status" value="1"/>
</dbReference>
<dbReference type="InterPro" id="IPR035965">
    <property type="entry name" value="PAS-like_dom_sf"/>
</dbReference>
<evidence type="ECO:0000259" key="18">
    <source>
        <dbReference type="PROSITE" id="PS50112"/>
    </source>
</evidence>
<organism evidence="19 20">
    <name type="scientific">Siminovitchia thermophila</name>
    <dbReference type="NCBI Taxonomy" id="1245522"/>
    <lineage>
        <taxon>Bacteria</taxon>
        <taxon>Bacillati</taxon>
        <taxon>Bacillota</taxon>
        <taxon>Bacilli</taxon>
        <taxon>Bacillales</taxon>
        <taxon>Bacillaceae</taxon>
        <taxon>Siminovitchia</taxon>
    </lineage>
</organism>
<dbReference type="PANTHER" id="PTHR24421:SF10">
    <property type="entry name" value="NITRATE_NITRITE SENSOR PROTEIN NARQ"/>
    <property type="match status" value="1"/>
</dbReference>
<comment type="subcellular location">
    <subcellularLocation>
        <location evidence="3">Cytoplasm</location>
    </subcellularLocation>
</comment>
<reference evidence="19 20" key="1">
    <citation type="submission" date="2021-01" db="EMBL/GenBank/DDBJ databases">
        <title>Genomic Encyclopedia of Type Strains, Phase IV (KMG-IV): sequencing the most valuable type-strain genomes for metagenomic binning, comparative biology and taxonomic classification.</title>
        <authorList>
            <person name="Goeker M."/>
        </authorList>
    </citation>
    <scope>NUCLEOTIDE SEQUENCE [LARGE SCALE GENOMIC DNA]</scope>
    <source>
        <strain evidence="19 20">DSM 105453</strain>
    </source>
</reference>
<evidence type="ECO:0000256" key="8">
    <source>
        <dbReference type="ARBA" id="ARBA00022723"/>
    </source>
</evidence>
<evidence type="ECO:0000313" key="19">
    <source>
        <dbReference type="EMBL" id="MBM7714733.1"/>
    </source>
</evidence>
<sequence length="343" mass="39482">MNPDMENKYLRRIYEHMLEGIIVMKESREIVMINPAAVRMTGWKVGGYVDYCSYCKTRELKEGEPTCYLIANKEVPTFLSEMPTYHGKTIDVEMSTAAIYMNEDTGETEYLLVLRNHELHKRAREAAINKKMIRALIEAKEEEHKRLAHELHDGVGQSLFSVSVALQAIESFVHDNKQLNEYIVEVRKELQKVMDDINSYSHRLRPHSLDQLGLEPTIRHLIELIHKQVPGIDIELTTEGIDRSDPAVEINLYRITQEALHNVIKYAKATKVDINLLRDKTHIYLTIKDNGIGFARDKIQNEGLGLKHMEERVDQLGGTCKILSEIGRGTSIDIVIPRWRPEI</sequence>
<dbReference type="EMBL" id="JAFBFH010000009">
    <property type="protein sequence ID" value="MBM7714733.1"/>
    <property type="molecule type" value="Genomic_DNA"/>
</dbReference>
<dbReference type="PANTHER" id="PTHR24421">
    <property type="entry name" value="NITRATE/NITRITE SENSOR PROTEIN NARX-RELATED"/>
    <property type="match status" value="1"/>
</dbReference>
<dbReference type="Pfam" id="PF02518">
    <property type="entry name" value="HATPase_c"/>
    <property type="match status" value="1"/>
</dbReference>
<evidence type="ECO:0000256" key="9">
    <source>
        <dbReference type="ARBA" id="ARBA00022741"/>
    </source>
</evidence>
<evidence type="ECO:0000256" key="14">
    <source>
        <dbReference type="ARBA" id="ARBA00023014"/>
    </source>
</evidence>
<evidence type="ECO:0000256" key="7">
    <source>
        <dbReference type="ARBA" id="ARBA00022679"/>
    </source>
</evidence>
<protein>
    <recommendedName>
        <fullName evidence="16">Sensor histidine kinase</fullName>
        <ecNumber evidence="16">2.7.13.3</ecNumber>
    </recommendedName>
</protein>
<feature type="domain" description="Histidine kinase" evidence="17">
    <location>
        <begin position="146"/>
        <end position="340"/>
    </location>
</feature>
<evidence type="ECO:0000256" key="15">
    <source>
        <dbReference type="ARBA" id="ARBA00024827"/>
    </source>
</evidence>
<dbReference type="Pfam" id="PF13188">
    <property type="entry name" value="PAS_8"/>
    <property type="match status" value="1"/>
</dbReference>
<evidence type="ECO:0000256" key="6">
    <source>
        <dbReference type="ARBA" id="ARBA00022553"/>
    </source>
</evidence>
<keyword evidence="13 16" id="KW-0902">Two-component regulatory system</keyword>
<keyword evidence="10 16" id="KW-0418">Kinase</keyword>
<keyword evidence="14" id="KW-0411">Iron-sulfur</keyword>
<dbReference type="PIRSF" id="PIRSF037432">
    <property type="entry name" value="STHK_NreB"/>
    <property type="match status" value="1"/>
</dbReference>
<dbReference type="InterPro" id="IPR050482">
    <property type="entry name" value="Sensor_HK_TwoCompSys"/>
</dbReference>
<dbReference type="SMART" id="SM00387">
    <property type="entry name" value="HATPase_c"/>
    <property type="match status" value="1"/>
</dbReference>
<keyword evidence="5" id="KW-0963">Cytoplasm</keyword>
<keyword evidence="9 16" id="KW-0547">Nucleotide-binding</keyword>
<dbReference type="InterPro" id="IPR003594">
    <property type="entry name" value="HATPase_dom"/>
</dbReference>
<dbReference type="SUPFAM" id="SSF55785">
    <property type="entry name" value="PYP-like sensor domain (PAS domain)"/>
    <property type="match status" value="1"/>
</dbReference>
<dbReference type="Proteomes" id="UP000823485">
    <property type="component" value="Unassembled WGS sequence"/>
</dbReference>
<evidence type="ECO:0000256" key="2">
    <source>
        <dbReference type="ARBA" id="ARBA00001966"/>
    </source>
</evidence>
<feature type="domain" description="PAS" evidence="18">
    <location>
        <begin position="6"/>
        <end position="43"/>
    </location>
</feature>
<dbReference type="PRINTS" id="PR00344">
    <property type="entry name" value="BCTRLSENSOR"/>
</dbReference>
<evidence type="ECO:0000256" key="10">
    <source>
        <dbReference type="ARBA" id="ARBA00022777"/>
    </source>
</evidence>
<evidence type="ECO:0000256" key="1">
    <source>
        <dbReference type="ARBA" id="ARBA00000085"/>
    </source>
</evidence>
<dbReference type="InterPro" id="IPR017203">
    <property type="entry name" value="Sig_transdc_His_kinase_NreB"/>
</dbReference>
<comment type="catalytic activity">
    <reaction evidence="1 16">
        <text>ATP + protein L-histidine = ADP + protein N-phospho-L-histidine.</text>
        <dbReference type="EC" id="2.7.13.3"/>
    </reaction>
</comment>
<dbReference type="GO" id="GO:0016301">
    <property type="term" value="F:kinase activity"/>
    <property type="evidence" value="ECO:0007669"/>
    <property type="project" value="UniProtKB-KW"/>
</dbReference>
<proteinExistence type="predicted"/>
<keyword evidence="4" id="KW-0004">4Fe-4S</keyword>
<dbReference type="InterPro" id="IPR036890">
    <property type="entry name" value="HATPase_C_sf"/>
</dbReference>
<dbReference type="Gene3D" id="3.30.565.10">
    <property type="entry name" value="Histidine kinase-like ATPase, C-terminal domain"/>
    <property type="match status" value="1"/>
</dbReference>
<dbReference type="PROSITE" id="PS50109">
    <property type="entry name" value="HIS_KIN"/>
    <property type="match status" value="1"/>
</dbReference>
<dbReference type="InterPro" id="IPR005467">
    <property type="entry name" value="His_kinase_dom"/>
</dbReference>
<comment type="cofactor">
    <cofactor evidence="2">
        <name>[4Fe-4S] cluster</name>
        <dbReference type="ChEBI" id="CHEBI:49883"/>
    </cofactor>
</comment>
<dbReference type="PROSITE" id="PS50112">
    <property type="entry name" value="PAS"/>
    <property type="match status" value="1"/>
</dbReference>
<dbReference type="InterPro" id="IPR000014">
    <property type="entry name" value="PAS"/>
</dbReference>
<keyword evidence="20" id="KW-1185">Reference proteome</keyword>
<dbReference type="EC" id="2.7.13.3" evidence="16"/>
<evidence type="ECO:0000256" key="13">
    <source>
        <dbReference type="ARBA" id="ARBA00023012"/>
    </source>
</evidence>
<name>A0ABS2R799_9BACI</name>
<keyword evidence="6" id="KW-0597">Phosphoprotein</keyword>
<dbReference type="Gene3D" id="3.30.450.20">
    <property type="entry name" value="PAS domain"/>
    <property type="match status" value="1"/>
</dbReference>
<dbReference type="SUPFAM" id="SSF55874">
    <property type="entry name" value="ATPase domain of HSP90 chaperone/DNA topoisomerase II/histidine kinase"/>
    <property type="match status" value="1"/>
</dbReference>
<dbReference type="Gene3D" id="1.20.5.1930">
    <property type="match status" value="1"/>
</dbReference>
<keyword evidence="11 16" id="KW-0067">ATP-binding</keyword>
<dbReference type="InterPro" id="IPR004358">
    <property type="entry name" value="Sig_transdc_His_kin-like_C"/>
</dbReference>
<evidence type="ECO:0000256" key="12">
    <source>
        <dbReference type="ARBA" id="ARBA00023004"/>
    </source>
</evidence>
<keyword evidence="8" id="KW-0479">Metal-binding</keyword>
<comment type="function">
    <text evidence="15">Member of the two-component regulatory system NreB/NreC involved in the control of dissimilatory nitrate/nitrite reduction in response to oxygen. NreB functions as a direct oxygen sensor histidine kinase which is autophosphorylated, in the absence of oxygen, probably at the conserved histidine residue, and transfers its phosphate group probably to a conserved aspartate residue of NreC. NreB/NreC activates the expression of the nitrate (narGHJI) and nitrite (nir) reductase operons, as well as the putative nitrate transporter gene narT.</text>
</comment>
<evidence type="ECO:0000313" key="20">
    <source>
        <dbReference type="Proteomes" id="UP000823485"/>
    </source>
</evidence>
<dbReference type="InterPro" id="IPR011712">
    <property type="entry name" value="Sig_transdc_His_kin_sub3_dim/P"/>
</dbReference>
<accession>A0ABS2R799</accession>
<gene>
    <name evidence="19" type="ORF">JOC94_001705</name>
</gene>
<evidence type="ECO:0000259" key="17">
    <source>
        <dbReference type="PROSITE" id="PS50109"/>
    </source>
</evidence>
<keyword evidence="12" id="KW-0408">Iron</keyword>
<dbReference type="CDD" id="cd16917">
    <property type="entry name" value="HATPase_UhpB-NarQ-NarX-like"/>
    <property type="match status" value="1"/>
</dbReference>
<evidence type="ECO:0000256" key="5">
    <source>
        <dbReference type="ARBA" id="ARBA00022490"/>
    </source>
</evidence>
<dbReference type="RefSeq" id="WP_077110162.1">
    <property type="nucleotide sequence ID" value="NZ_JAFBFH010000009.1"/>
</dbReference>
<evidence type="ECO:0000256" key="4">
    <source>
        <dbReference type="ARBA" id="ARBA00022485"/>
    </source>
</evidence>
<comment type="caution">
    <text evidence="19">The sequence shown here is derived from an EMBL/GenBank/DDBJ whole genome shotgun (WGS) entry which is preliminary data.</text>
</comment>
<keyword evidence="7 16" id="KW-0808">Transferase</keyword>